<evidence type="ECO:0000313" key="1">
    <source>
        <dbReference type="EMBL" id="QNE19701.1"/>
    </source>
</evidence>
<accession>A0A7G6X0D6</accession>
<keyword evidence="2" id="KW-1185">Reference proteome</keyword>
<evidence type="ECO:0000313" key="2">
    <source>
        <dbReference type="Proteomes" id="UP000515563"/>
    </source>
</evidence>
<protein>
    <submittedName>
        <fullName evidence="1">Uncharacterized protein</fullName>
    </submittedName>
</protein>
<dbReference type="EMBL" id="CP043661">
    <property type="protein sequence ID" value="QNE19701.1"/>
    <property type="molecule type" value="Genomic_DNA"/>
</dbReference>
<reference evidence="2" key="1">
    <citation type="submission" date="2019-09" db="EMBL/GenBank/DDBJ databases">
        <title>Antimicrobial potential of Antarctic Bacteria.</title>
        <authorList>
            <person name="Benaud N."/>
            <person name="Edwards R.J."/>
            <person name="Ferrari B.C."/>
        </authorList>
    </citation>
    <scope>NUCLEOTIDE SEQUENCE [LARGE SCALE GENOMIC DNA]</scope>
    <source>
        <strain evidence="2">SPB151</strain>
    </source>
</reference>
<reference evidence="1 2" key="2">
    <citation type="journal article" date="2020" name="Microbiol. Resour. Announc.">
        <title>Antarctic desert soil bacteria exhibit high novel natural product potential, evaluated through long-read genome sequencing and comparative genomics.</title>
        <authorList>
            <person name="Benaud N."/>
            <person name="Edwards R.J."/>
            <person name="Amos T.G."/>
            <person name="D'Agostino P.M."/>
            <person name="Gutierrez-Chavez C."/>
            <person name="Montgomery K."/>
            <person name="Nicetic I."/>
            <person name="Ferrari B.C."/>
        </authorList>
    </citation>
    <scope>NUCLEOTIDE SEQUENCE [LARGE SCALE GENOMIC DNA]</scope>
    <source>
        <strain evidence="1 2">SPB151</strain>
    </source>
</reference>
<dbReference type="AlphaFoldDB" id="A0A7G6X0D6"/>
<gene>
    <name evidence="1" type="ORF">F1D05_19460</name>
</gene>
<organism evidence="1 2">
    <name type="scientific">Kribbella qitaiheensis</name>
    <dbReference type="NCBI Taxonomy" id="1544730"/>
    <lineage>
        <taxon>Bacteria</taxon>
        <taxon>Bacillati</taxon>
        <taxon>Actinomycetota</taxon>
        <taxon>Actinomycetes</taxon>
        <taxon>Propionibacteriales</taxon>
        <taxon>Kribbellaceae</taxon>
        <taxon>Kribbella</taxon>
    </lineage>
</organism>
<dbReference type="RefSeq" id="WP_185441641.1">
    <property type="nucleotide sequence ID" value="NZ_CP043661.1"/>
</dbReference>
<dbReference type="Proteomes" id="UP000515563">
    <property type="component" value="Chromosome"/>
</dbReference>
<name>A0A7G6X0D6_9ACTN</name>
<dbReference type="KEGG" id="kqi:F1D05_19460"/>
<proteinExistence type="predicted"/>
<sequence length="155" mass="16650">MNSKKHSESETAGAVAGIIAEIASKGTPGVGPAVALTISAVLKSVQIARIKRMSETIEIAMDLMDVGLEIFEERAAEYDSRLELLAQVLETATHTTMPEKIRALSKILAHGFLDDQDGIARARILAAALGDIEGPHIRVLALLKSEPHPRPRHDS</sequence>